<keyword evidence="3" id="KW-1185">Reference proteome</keyword>
<name>A0AAD1UA32_EUPCR</name>
<evidence type="ECO:0000313" key="3">
    <source>
        <dbReference type="Proteomes" id="UP001295684"/>
    </source>
</evidence>
<proteinExistence type="predicted"/>
<feature type="region of interest" description="Disordered" evidence="1">
    <location>
        <begin position="298"/>
        <end position="332"/>
    </location>
</feature>
<feature type="compositionally biased region" description="Basic residues" evidence="1">
    <location>
        <begin position="1"/>
        <end position="15"/>
    </location>
</feature>
<comment type="caution">
    <text evidence="2">The sequence shown here is derived from an EMBL/GenBank/DDBJ whole genome shotgun (WGS) entry which is preliminary data.</text>
</comment>
<feature type="compositionally biased region" description="Polar residues" evidence="1">
    <location>
        <begin position="308"/>
        <end position="325"/>
    </location>
</feature>
<feature type="region of interest" description="Disordered" evidence="1">
    <location>
        <begin position="146"/>
        <end position="184"/>
    </location>
</feature>
<evidence type="ECO:0000313" key="2">
    <source>
        <dbReference type="EMBL" id="CAI2364848.1"/>
    </source>
</evidence>
<organism evidence="2 3">
    <name type="scientific">Euplotes crassus</name>
    <dbReference type="NCBI Taxonomy" id="5936"/>
    <lineage>
        <taxon>Eukaryota</taxon>
        <taxon>Sar</taxon>
        <taxon>Alveolata</taxon>
        <taxon>Ciliophora</taxon>
        <taxon>Intramacronucleata</taxon>
        <taxon>Spirotrichea</taxon>
        <taxon>Hypotrichia</taxon>
        <taxon>Euplotida</taxon>
        <taxon>Euplotidae</taxon>
        <taxon>Moneuplotes</taxon>
    </lineage>
</organism>
<dbReference type="Proteomes" id="UP001295684">
    <property type="component" value="Unassembled WGS sequence"/>
</dbReference>
<feature type="compositionally biased region" description="Basic residues" evidence="1">
    <location>
        <begin position="147"/>
        <end position="163"/>
    </location>
</feature>
<feature type="compositionally biased region" description="Low complexity" evidence="1">
    <location>
        <begin position="298"/>
        <end position="307"/>
    </location>
</feature>
<dbReference type="EMBL" id="CAMPGE010006002">
    <property type="protein sequence ID" value="CAI2364848.1"/>
    <property type="molecule type" value="Genomic_DNA"/>
</dbReference>
<gene>
    <name evidence="2" type="ORF">ECRASSUSDP1_LOCUS6198</name>
</gene>
<feature type="region of interest" description="Disordered" evidence="1">
    <location>
        <begin position="1"/>
        <end position="20"/>
    </location>
</feature>
<accession>A0AAD1UA32</accession>
<dbReference type="AlphaFoldDB" id="A0AAD1UA32"/>
<reference evidence="2" key="1">
    <citation type="submission" date="2023-07" db="EMBL/GenBank/DDBJ databases">
        <authorList>
            <consortium name="AG Swart"/>
            <person name="Singh M."/>
            <person name="Singh A."/>
            <person name="Seah K."/>
            <person name="Emmerich C."/>
        </authorList>
    </citation>
    <scope>NUCLEOTIDE SEQUENCE</scope>
    <source>
        <strain evidence="2">DP1</strain>
    </source>
</reference>
<evidence type="ECO:0000256" key="1">
    <source>
        <dbReference type="SAM" id="MobiDB-lite"/>
    </source>
</evidence>
<feature type="region of interest" description="Disordered" evidence="1">
    <location>
        <begin position="73"/>
        <end position="95"/>
    </location>
</feature>
<protein>
    <submittedName>
        <fullName evidence="2">Uncharacterized protein</fullName>
    </submittedName>
</protein>
<sequence length="507" mass="58960">MRYFRSTRTKMPKKNKQSDEREIMMEMQRKLAQIEDKLNYFIGDSPKKVGKDQVLDEDETHFLQRARKAIQERCSDKTSTTKSYRSSIHEDSDKNSNDQLVIETFKYKKHKVIPYSSKIALKRSSEPEFIENFSKNRPTLNIDVTKKSQKGKKNTCHLKKNSKKNQLIPKVSKKNSTKGDLTGRSSLISTSLKEKTKKTTKSNYFDLIKKTYNKAPIEDQANKTTLHKRSSIDESCDDFDKYLCPSPQLMPEEDRKDQKLSSTVPKKAVTTKFISLMRDKPINYNSKYKYVDLESSLNSSNMSRNSSTTQKRISSTQRVMNTSDSNRGRDALKFRESLRKSRSNLRLSLNRPITERTDFMQSCKPKFTRINSERSLGLRKSYKNPQQMKKIVKKKTLEKNFLSKSSTNFAFLRNAQLDTVYKNLGQKKCKKELPSKKHKLKFDIEGAFDKTGNFSNRDEVDDGFTSMQTSNNPLSSNIDENSQCWTSSKNPCKDKPRRGRYNRIINY</sequence>
<feature type="compositionally biased region" description="Polar residues" evidence="1">
    <location>
        <begin position="77"/>
        <end position="86"/>
    </location>
</feature>